<keyword evidence="2" id="KW-0408">Iron</keyword>
<comment type="caution">
    <text evidence="4">The sequence shown here is derived from an EMBL/GenBank/DDBJ whole genome shotgun (WGS) entry which is preliminary data.</text>
</comment>
<evidence type="ECO:0000256" key="2">
    <source>
        <dbReference type="ARBA" id="ARBA00023004"/>
    </source>
</evidence>
<dbReference type="PANTHER" id="PTHR43578">
    <property type="entry name" value="NADH-QUINONE OXIDOREDUCTASE SUBUNIT F"/>
    <property type="match status" value="1"/>
</dbReference>
<proteinExistence type="predicted"/>
<dbReference type="AlphaFoldDB" id="X1A3K8"/>
<protein>
    <submittedName>
        <fullName evidence="4">Uncharacterized protein</fullName>
    </submittedName>
</protein>
<dbReference type="InterPro" id="IPR036249">
    <property type="entry name" value="Thioredoxin-like_sf"/>
</dbReference>
<evidence type="ECO:0000256" key="3">
    <source>
        <dbReference type="ARBA" id="ARBA00023014"/>
    </source>
</evidence>
<evidence type="ECO:0000313" key="4">
    <source>
        <dbReference type="EMBL" id="GAG64762.1"/>
    </source>
</evidence>
<dbReference type="CDD" id="cd02980">
    <property type="entry name" value="TRX_Fd_family"/>
    <property type="match status" value="1"/>
</dbReference>
<dbReference type="EMBL" id="BART01003996">
    <property type="protein sequence ID" value="GAG64762.1"/>
    <property type="molecule type" value="Genomic_DNA"/>
</dbReference>
<dbReference type="PANTHER" id="PTHR43578:SF3">
    <property type="entry name" value="NADH-QUINONE OXIDOREDUCTASE SUBUNIT F"/>
    <property type="match status" value="1"/>
</dbReference>
<keyword evidence="1" id="KW-0479">Metal-binding</keyword>
<evidence type="ECO:0000256" key="1">
    <source>
        <dbReference type="ARBA" id="ARBA00022723"/>
    </source>
</evidence>
<dbReference type="GO" id="GO:0046872">
    <property type="term" value="F:metal ion binding"/>
    <property type="evidence" value="ECO:0007669"/>
    <property type="project" value="UniProtKB-KW"/>
</dbReference>
<organism evidence="4">
    <name type="scientific">marine sediment metagenome</name>
    <dbReference type="NCBI Taxonomy" id="412755"/>
    <lineage>
        <taxon>unclassified sequences</taxon>
        <taxon>metagenomes</taxon>
        <taxon>ecological metagenomes</taxon>
    </lineage>
</organism>
<reference evidence="4" key="1">
    <citation type="journal article" date="2014" name="Front. Microbiol.">
        <title>High frequency of phylogenetically diverse reductive dehalogenase-homologous genes in deep subseafloor sedimentary metagenomes.</title>
        <authorList>
            <person name="Kawai M."/>
            <person name="Futagami T."/>
            <person name="Toyoda A."/>
            <person name="Takaki Y."/>
            <person name="Nishi S."/>
            <person name="Hori S."/>
            <person name="Arai W."/>
            <person name="Tsubouchi T."/>
            <person name="Morono Y."/>
            <person name="Uchiyama I."/>
            <person name="Ito T."/>
            <person name="Fujiyama A."/>
            <person name="Inagaki F."/>
            <person name="Takami H."/>
        </authorList>
    </citation>
    <scope>NUCLEOTIDE SEQUENCE</scope>
    <source>
        <strain evidence="4">Expedition CK06-06</strain>
    </source>
</reference>
<keyword evidence="3" id="KW-0411">Iron-sulfur</keyword>
<dbReference type="SUPFAM" id="SSF52833">
    <property type="entry name" value="Thioredoxin-like"/>
    <property type="match status" value="1"/>
</dbReference>
<sequence length="125" mass="14299">MALYRAHVIVSIDSFSILKGAMEVRDALIDKLKKYKLDQEVKVLEMSTLGQIKDVPVILIYPEKVVYAPVKVEDIDEIVEEHLLKGRVVKRLIKELPWLPKKPELEEARIVLSNAGLIDPELIEE</sequence>
<gene>
    <name evidence="4" type="ORF">S01H4_10442</name>
</gene>
<dbReference type="GO" id="GO:0051536">
    <property type="term" value="F:iron-sulfur cluster binding"/>
    <property type="evidence" value="ECO:0007669"/>
    <property type="project" value="UniProtKB-KW"/>
</dbReference>
<name>X1A3K8_9ZZZZ</name>
<feature type="non-terminal residue" evidence="4">
    <location>
        <position position="125"/>
    </location>
</feature>
<dbReference type="Gene3D" id="3.40.30.10">
    <property type="entry name" value="Glutaredoxin"/>
    <property type="match status" value="1"/>
</dbReference>
<accession>X1A3K8</accession>